<sequence length="416" mass="46278">MRSFFNKPAWATKTDDSGTEFYRRSGQTYSDIVAANREAHRKQKLAAQFAETASSPAPEESRKTKRPRKSDEHEEKPEGEEENPETTSSPKPDDESEAEEQSRRSISTPGEKGILSGSPERNDDDEPQPTTIPSPVHVDSTESQSTDHSNIPSTHQNPDDGLQRTRHIIDLDSEDTSRDTPSKHLARGTNFPPAQPSPTPAPAPPPPPPVEDQRVHILITSEIPNTKPLIIQRKISQALKDARLAWCERQGFTEQETSTIQLFWNGVRVFDVSTCRRFDIKSDKKKFLNIEDDPDAEQTELKIHMEAVSTDPLMMNRRGPSSPDIGGGSPAPPNPDDEPGNEPMKLLLKSPGLSDFKIKARPKTLVSKVIAAFRDKQNIPVEKTLHLVFDGDILEPDSSLGENDIADLDMLEVLIK</sequence>
<reference evidence="3 4" key="1">
    <citation type="submission" date="2016-10" db="EMBL/GenBank/DDBJ databases">
        <title>Genome sequence of the ascomycete fungus Penicillium subrubescens.</title>
        <authorList>
            <person name="De Vries R.P."/>
            <person name="Peng M."/>
            <person name="Dilokpimol A."/>
            <person name="Hilden K."/>
            <person name="Makela M.R."/>
            <person name="Grigoriev I."/>
            <person name="Riley R."/>
            <person name="Granchi Z."/>
        </authorList>
    </citation>
    <scope>NUCLEOTIDE SEQUENCE [LARGE SCALE GENOMIC DNA]</scope>
    <source>
        <strain evidence="3 4">CBS 132785</strain>
    </source>
</reference>
<dbReference type="Gene3D" id="3.10.20.90">
    <property type="entry name" value="Phosphatidylinositol 3-kinase Catalytic Subunit, Chain A, domain 1"/>
    <property type="match status" value="1"/>
</dbReference>
<feature type="compositionally biased region" description="Polar residues" evidence="1">
    <location>
        <begin position="141"/>
        <end position="156"/>
    </location>
</feature>
<keyword evidence="4" id="KW-1185">Reference proteome</keyword>
<gene>
    <name evidence="3" type="ORF">PENSUB_5589</name>
</gene>
<evidence type="ECO:0000259" key="2">
    <source>
        <dbReference type="PROSITE" id="PS50053"/>
    </source>
</evidence>
<dbReference type="PROSITE" id="PS50053">
    <property type="entry name" value="UBIQUITIN_2"/>
    <property type="match status" value="1"/>
</dbReference>
<feature type="domain" description="Ubiquitin-like" evidence="2">
    <location>
        <begin position="344"/>
        <end position="416"/>
    </location>
</feature>
<feature type="region of interest" description="Disordered" evidence="1">
    <location>
        <begin position="39"/>
        <end position="212"/>
    </location>
</feature>
<proteinExistence type="predicted"/>
<evidence type="ECO:0000313" key="4">
    <source>
        <dbReference type="Proteomes" id="UP000186955"/>
    </source>
</evidence>
<dbReference type="AlphaFoldDB" id="A0A1Q5U7Y7"/>
<dbReference type="SUPFAM" id="SSF54236">
    <property type="entry name" value="Ubiquitin-like"/>
    <property type="match status" value="1"/>
</dbReference>
<dbReference type="InterPro" id="IPR000626">
    <property type="entry name" value="Ubiquitin-like_dom"/>
</dbReference>
<dbReference type="Pfam" id="PF11976">
    <property type="entry name" value="Rad60-SLD"/>
    <property type="match status" value="1"/>
</dbReference>
<dbReference type="EMBL" id="MNBE01000567">
    <property type="protein sequence ID" value="OKP08602.1"/>
    <property type="molecule type" value="Genomic_DNA"/>
</dbReference>
<feature type="compositionally biased region" description="Pro residues" evidence="1">
    <location>
        <begin position="193"/>
        <end position="210"/>
    </location>
</feature>
<accession>A0A1Q5U7Y7</accession>
<feature type="region of interest" description="Disordered" evidence="1">
    <location>
        <begin position="1"/>
        <end position="21"/>
    </location>
</feature>
<protein>
    <recommendedName>
        <fullName evidence="2">Ubiquitin-like domain-containing protein</fullName>
    </recommendedName>
</protein>
<organism evidence="3 4">
    <name type="scientific">Penicillium subrubescens</name>
    <dbReference type="NCBI Taxonomy" id="1316194"/>
    <lineage>
        <taxon>Eukaryota</taxon>
        <taxon>Fungi</taxon>
        <taxon>Dikarya</taxon>
        <taxon>Ascomycota</taxon>
        <taxon>Pezizomycotina</taxon>
        <taxon>Eurotiomycetes</taxon>
        <taxon>Eurotiomycetidae</taxon>
        <taxon>Eurotiales</taxon>
        <taxon>Aspergillaceae</taxon>
        <taxon>Penicillium</taxon>
    </lineage>
</organism>
<dbReference type="OrthoDB" id="3365399at2759"/>
<dbReference type="SMART" id="SM00213">
    <property type="entry name" value="UBQ"/>
    <property type="match status" value="1"/>
</dbReference>
<name>A0A1Q5U7Y7_9EURO</name>
<dbReference type="InterPro" id="IPR022617">
    <property type="entry name" value="Rad60/SUMO-like_dom"/>
</dbReference>
<feature type="compositionally biased region" description="Basic and acidic residues" evidence="1">
    <location>
        <begin position="157"/>
        <end position="182"/>
    </location>
</feature>
<evidence type="ECO:0000313" key="3">
    <source>
        <dbReference type="EMBL" id="OKP08602.1"/>
    </source>
</evidence>
<feature type="region of interest" description="Disordered" evidence="1">
    <location>
        <begin position="311"/>
        <end position="345"/>
    </location>
</feature>
<comment type="caution">
    <text evidence="3">The sequence shown here is derived from an EMBL/GenBank/DDBJ whole genome shotgun (WGS) entry which is preliminary data.</text>
</comment>
<evidence type="ECO:0000256" key="1">
    <source>
        <dbReference type="SAM" id="MobiDB-lite"/>
    </source>
</evidence>
<dbReference type="Proteomes" id="UP000186955">
    <property type="component" value="Unassembled WGS sequence"/>
</dbReference>
<dbReference type="InterPro" id="IPR029071">
    <property type="entry name" value="Ubiquitin-like_domsf"/>
</dbReference>